<protein>
    <recommendedName>
        <fullName evidence="3">Ferritin-like domain-containing protein</fullName>
    </recommendedName>
</protein>
<gene>
    <name evidence="1" type="ordered locus">Rxyl_1908</name>
</gene>
<evidence type="ECO:0000313" key="1">
    <source>
        <dbReference type="EMBL" id="ABG04855.1"/>
    </source>
</evidence>
<dbReference type="AlphaFoldDB" id="Q1AUS3"/>
<keyword evidence="2" id="KW-1185">Reference proteome</keyword>
<dbReference type="Proteomes" id="UP000006637">
    <property type="component" value="Chromosome"/>
</dbReference>
<dbReference type="SUPFAM" id="SSF47240">
    <property type="entry name" value="Ferritin-like"/>
    <property type="match status" value="1"/>
</dbReference>
<dbReference type="RefSeq" id="WP_011564871.1">
    <property type="nucleotide sequence ID" value="NC_008148.1"/>
</dbReference>
<dbReference type="Gene3D" id="1.20.910.10">
    <property type="entry name" value="Heme oxygenase-like"/>
    <property type="match status" value="1"/>
</dbReference>
<sequence>MKRKGLEPIQNEVDRLRETATEAVRIASERFFAEYDKDPDPLRLAAWFVPRCWREIEYVFMLNEEIRRYGLSFERKHITALSKHSFQEAQHYEMVGRIIEHLGGEVPVTVPESARAWSDLLWDCLDRHRLAAIAAWNISETAAGGSFDATLAASERYQDQMPEAFRVYKQIVKDENFHVGLGQLLLDRYAENDKDREEILRAMREMVELVAYTYKPENVVVTGR</sequence>
<accession>Q1AUS3</accession>
<name>Q1AUS3_RUBXD</name>
<dbReference type="InterPro" id="IPR009078">
    <property type="entry name" value="Ferritin-like_SF"/>
</dbReference>
<dbReference type="OrthoDB" id="8110861at2"/>
<dbReference type="HOGENOM" id="CLU_1234265_0_0_11"/>
<dbReference type="EMBL" id="CP000386">
    <property type="protein sequence ID" value="ABG04855.1"/>
    <property type="molecule type" value="Genomic_DNA"/>
</dbReference>
<evidence type="ECO:0008006" key="3">
    <source>
        <dbReference type="Google" id="ProtNLM"/>
    </source>
</evidence>
<dbReference type="eggNOG" id="ENOG502ZC67">
    <property type="taxonomic scope" value="Bacteria"/>
</dbReference>
<organism evidence="1 2">
    <name type="scientific">Rubrobacter xylanophilus (strain DSM 9941 / JCM 11954 / NBRC 16129 / PRD-1)</name>
    <dbReference type="NCBI Taxonomy" id="266117"/>
    <lineage>
        <taxon>Bacteria</taxon>
        <taxon>Bacillati</taxon>
        <taxon>Actinomycetota</taxon>
        <taxon>Rubrobacteria</taxon>
        <taxon>Rubrobacterales</taxon>
        <taxon>Rubrobacteraceae</taxon>
        <taxon>Rubrobacter</taxon>
    </lineage>
</organism>
<reference evidence="1 2" key="1">
    <citation type="submission" date="2006-06" db="EMBL/GenBank/DDBJ databases">
        <title>Complete sequence of Rubrobacter xylanophilus DSM 9941.</title>
        <authorList>
            <consortium name="US DOE Joint Genome Institute"/>
            <person name="Copeland A."/>
            <person name="Lucas S."/>
            <person name="Lapidus A."/>
            <person name="Barry K."/>
            <person name="Detter J.C."/>
            <person name="Glavina del Rio T."/>
            <person name="Hammon N."/>
            <person name="Israni S."/>
            <person name="Dalin E."/>
            <person name="Tice H."/>
            <person name="Pitluck S."/>
            <person name="Munk A.C."/>
            <person name="Brettin T."/>
            <person name="Bruce D."/>
            <person name="Han C."/>
            <person name="Tapia R."/>
            <person name="Gilna P."/>
            <person name="Schmutz J."/>
            <person name="Larimer F."/>
            <person name="Land M."/>
            <person name="Hauser L."/>
            <person name="Kyrpides N."/>
            <person name="Lykidis A."/>
            <person name="da Costa M.S."/>
            <person name="Rainey F.A."/>
            <person name="Empadinhas N."/>
            <person name="Jolivet E."/>
            <person name="Battista J.R."/>
            <person name="Richardson P."/>
        </authorList>
    </citation>
    <scope>NUCLEOTIDE SEQUENCE [LARGE SCALE GENOMIC DNA]</scope>
    <source>
        <strain evidence="2">DSM 9941 / JCM 11954 / NBRC 16129 / PRD-1</strain>
    </source>
</reference>
<dbReference type="KEGG" id="rxy:Rxyl_1908"/>
<proteinExistence type="predicted"/>
<evidence type="ECO:0000313" key="2">
    <source>
        <dbReference type="Proteomes" id="UP000006637"/>
    </source>
</evidence>
<dbReference type="STRING" id="266117.Rxyl_1908"/>
<dbReference type="InterPro" id="IPR016084">
    <property type="entry name" value="Haem_Oase-like_multi-hlx"/>
</dbReference>